<dbReference type="InterPro" id="IPR046806">
    <property type="entry name" value="MrpA_C/MbhE"/>
</dbReference>
<comment type="subcellular location">
    <subcellularLocation>
        <location evidence="1">Cell membrane</location>
        <topology evidence="1">Multi-pass membrane protein</topology>
    </subcellularLocation>
</comment>
<dbReference type="AlphaFoldDB" id="A0A6J5GUC3"/>
<accession>A0A6J5GUC3</accession>
<comment type="similarity">
    <text evidence="2">Belongs to the CPA3 antiporters (TC 2.A.63) subunit B family.</text>
</comment>
<protein>
    <submittedName>
        <fullName evidence="10">Uncharacterized protein</fullName>
    </submittedName>
</protein>
<dbReference type="EMBL" id="CADIKI010000023">
    <property type="protein sequence ID" value="CAB3806313.1"/>
    <property type="molecule type" value="Genomic_DNA"/>
</dbReference>
<evidence type="ECO:0000256" key="7">
    <source>
        <dbReference type="SAM" id="Phobius"/>
    </source>
</evidence>
<dbReference type="PANTHER" id="PTHR33932:SF4">
    <property type="entry name" value="NA(+)_H(+) ANTIPORTER SUBUNIT B"/>
    <property type="match status" value="1"/>
</dbReference>
<sequence length="239" mass="24986">MRRVFALLTVALFALIFWRIVGGYSELQALRPLAEHYVVQGPIELGAPNIVTGILITYRGFDTLGEVAVLFMVAASVGLLLKGESTHAQAAAEPGPASDEEHDAPRRPAGEIVRTGTQVLLPMILTFGAYVIVNGHLSAGGGFQGGAIVASGVMLMLLARPGAALNVALLSVVESFAGVIYVFIGILGLMLAGGFLDPRFLPRGEFGAFFSAGAIPLISALLGVKVGAELSVIIDRFRS</sequence>
<reference evidence="10 11" key="1">
    <citation type="submission" date="2020-04" db="EMBL/GenBank/DDBJ databases">
        <authorList>
            <person name="De Canck E."/>
        </authorList>
    </citation>
    <scope>NUCLEOTIDE SEQUENCE [LARGE SCALE GENOMIC DNA]</scope>
    <source>
        <strain evidence="10 11">LMG 27177</strain>
    </source>
</reference>
<feature type="domain" description="Na+/H+ antiporter MnhB subunit-related protein" evidence="8">
    <location>
        <begin position="112"/>
        <end position="230"/>
    </location>
</feature>
<organism evidence="10 11">
    <name type="scientific">Paraburkholderia fynbosensis</name>
    <dbReference type="NCBI Taxonomy" id="1200993"/>
    <lineage>
        <taxon>Bacteria</taxon>
        <taxon>Pseudomonadati</taxon>
        <taxon>Pseudomonadota</taxon>
        <taxon>Betaproteobacteria</taxon>
        <taxon>Burkholderiales</taxon>
        <taxon>Burkholderiaceae</taxon>
        <taxon>Paraburkholderia</taxon>
    </lineage>
</organism>
<feature type="transmembrane region" description="Helical" evidence="7">
    <location>
        <begin position="208"/>
        <end position="228"/>
    </location>
</feature>
<keyword evidence="3" id="KW-1003">Cell membrane</keyword>
<evidence type="ECO:0000256" key="1">
    <source>
        <dbReference type="ARBA" id="ARBA00004651"/>
    </source>
</evidence>
<feature type="transmembrane region" description="Helical" evidence="7">
    <location>
        <begin position="139"/>
        <end position="159"/>
    </location>
</feature>
<evidence type="ECO:0000259" key="9">
    <source>
        <dbReference type="Pfam" id="PF20501"/>
    </source>
</evidence>
<evidence type="ECO:0000313" key="10">
    <source>
        <dbReference type="EMBL" id="CAB3806313.1"/>
    </source>
</evidence>
<evidence type="ECO:0000313" key="11">
    <source>
        <dbReference type="Proteomes" id="UP000494252"/>
    </source>
</evidence>
<dbReference type="GO" id="GO:0005886">
    <property type="term" value="C:plasma membrane"/>
    <property type="evidence" value="ECO:0007669"/>
    <property type="project" value="UniProtKB-SubCell"/>
</dbReference>
<name>A0A6J5GUC3_9BURK</name>
<feature type="transmembrane region" description="Helical" evidence="7">
    <location>
        <begin position="63"/>
        <end position="81"/>
    </location>
</feature>
<evidence type="ECO:0000256" key="5">
    <source>
        <dbReference type="ARBA" id="ARBA00022989"/>
    </source>
</evidence>
<dbReference type="RefSeq" id="WP_175165191.1">
    <property type="nucleotide sequence ID" value="NZ_CADIKI010000023.1"/>
</dbReference>
<evidence type="ECO:0000256" key="4">
    <source>
        <dbReference type="ARBA" id="ARBA00022692"/>
    </source>
</evidence>
<evidence type="ECO:0000256" key="3">
    <source>
        <dbReference type="ARBA" id="ARBA00022475"/>
    </source>
</evidence>
<feature type="domain" description="MrpA C-terminal/MbhE" evidence="9">
    <location>
        <begin position="31"/>
        <end position="82"/>
    </location>
</feature>
<feature type="transmembrane region" description="Helical" evidence="7">
    <location>
        <begin position="171"/>
        <end position="196"/>
    </location>
</feature>
<gene>
    <name evidence="10" type="ORF">LMG27177_06051</name>
</gene>
<evidence type="ECO:0000259" key="8">
    <source>
        <dbReference type="Pfam" id="PF04039"/>
    </source>
</evidence>
<keyword evidence="11" id="KW-1185">Reference proteome</keyword>
<dbReference type="Proteomes" id="UP000494252">
    <property type="component" value="Unassembled WGS sequence"/>
</dbReference>
<evidence type="ECO:0000256" key="6">
    <source>
        <dbReference type="ARBA" id="ARBA00023136"/>
    </source>
</evidence>
<dbReference type="InterPro" id="IPR050622">
    <property type="entry name" value="CPA3_antiporter_subunitB"/>
</dbReference>
<dbReference type="Pfam" id="PF20501">
    <property type="entry name" value="MbhE"/>
    <property type="match status" value="1"/>
</dbReference>
<dbReference type="PANTHER" id="PTHR33932">
    <property type="entry name" value="NA(+)/H(+) ANTIPORTER SUBUNIT B"/>
    <property type="match status" value="1"/>
</dbReference>
<keyword evidence="4 7" id="KW-0812">Transmembrane</keyword>
<proteinExistence type="inferred from homology"/>
<dbReference type="Pfam" id="PF04039">
    <property type="entry name" value="MnhB"/>
    <property type="match status" value="1"/>
</dbReference>
<evidence type="ECO:0000256" key="2">
    <source>
        <dbReference type="ARBA" id="ARBA00009425"/>
    </source>
</evidence>
<keyword evidence="5 7" id="KW-1133">Transmembrane helix</keyword>
<feature type="transmembrane region" description="Helical" evidence="7">
    <location>
        <begin position="112"/>
        <end position="133"/>
    </location>
</feature>
<dbReference type="InterPro" id="IPR007182">
    <property type="entry name" value="MnhB"/>
</dbReference>
<keyword evidence="6 7" id="KW-0472">Membrane</keyword>